<dbReference type="GO" id="GO:0051082">
    <property type="term" value="F:unfolded protein binding"/>
    <property type="evidence" value="ECO:0007669"/>
    <property type="project" value="TreeGrafter"/>
</dbReference>
<evidence type="ECO:0000313" key="3">
    <source>
        <dbReference type="EMBL" id="CAE0113350.1"/>
    </source>
</evidence>
<dbReference type="InterPro" id="IPR008979">
    <property type="entry name" value="Galactose-bd-like_sf"/>
</dbReference>
<dbReference type="SUPFAM" id="SSF49785">
    <property type="entry name" value="Galactose-binding domain-like"/>
    <property type="match status" value="1"/>
</dbReference>
<proteinExistence type="inferred from homology"/>
<evidence type="ECO:0000256" key="1">
    <source>
        <dbReference type="ARBA" id="ARBA00007884"/>
    </source>
</evidence>
<organism evidence="3">
    <name type="scientific">Haptolina ericina</name>
    <dbReference type="NCBI Taxonomy" id="156174"/>
    <lineage>
        <taxon>Eukaryota</taxon>
        <taxon>Haptista</taxon>
        <taxon>Haptophyta</taxon>
        <taxon>Prymnesiophyceae</taxon>
        <taxon>Prymnesiales</taxon>
        <taxon>Prymnesiaceae</taxon>
        <taxon>Haptolina</taxon>
    </lineage>
</organism>
<reference evidence="3" key="1">
    <citation type="submission" date="2021-01" db="EMBL/GenBank/DDBJ databases">
        <authorList>
            <person name="Corre E."/>
            <person name="Pelletier E."/>
            <person name="Niang G."/>
            <person name="Scheremetjew M."/>
            <person name="Finn R."/>
            <person name="Kale V."/>
            <person name="Holt S."/>
            <person name="Cochrane G."/>
            <person name="Meng A."/>
            <person name="Brown T."/>
            <person name="Cohen L."/>
        </authorList>
    </citation>
    <scope>NUCLEOTIDE SEQUENCE</scope>
    <source>
        <strain evidence="3">CCMP281</strain>
    </source>
</reference>
<dbReference type="PANTHER" id="PTHR13194:SF19">
    <property type="entry name" value="NAD(P)-BINDING ROSSMANN-FOLD SUPERFAMILY PROTEIN"/>
    <property type="match status" value="1"/>
</dbReference>
<protein>
    <recommendedName>
        <fullName evidence="2">NADH:ubiquinone oxidoreductase intermediate-associated protein 30 domain-containing protein</fullName>
    </recommendedName>
</protein>
<dbReference type="EMBL" id="HBHX01025137">
    <property type="protein sequence ID" value="CAE0113350.1"/>
    <property type="molecule type" value="Transcribed_RNA"/>
</dbReference>
<accession>A0A7S3AS24</accession>
<sequence length="193" mass="20743">MEFKTRAKSDTLQAPSSFLRLPHVRVRPLQLFRINDGVMGGRSTSTVAANRDGSVEFEGTINTNGGGFASFRTLGDEAPLGFSRNSVALVVDASGDGQSYKASLHTADSWSMSVPSWGHDFQAGARRKHRLPLKGFLPSRQGRLIATPPLDPAEVTGVGFALSLYTADGKPNPKFGDGPFRLTIHSIEVEETA</sequence>
<dbReference type="GO" id="GO:0010257">
    <property type="term" value="P:NADH dehydrogenase complex assembly"/>
    <property type="evidence" value="ECO:0007669"/>
    <property type="project" value="TreeGrafter"/>
</dbReference>
<comment type="similarity">
    <text evidence="1">Belongs to the CIA30 family.</text>
</comment>
<evidence type="ECO:0000259" key="2">
    <source>
        <dbReference type="Pfam" id="PF08547"/>
    </source>
</evidence>
<dbReference type="Pfam" id="PF08547">
    <property type="entry name" value="CIA30"/>
    <property type="match status" value="1"/>
</dbReference>
<dbReference type="InterPro" id="IPR013857">
    <property type="entry name" value="NADH-UbQ_OxRdtase-assoc_prot30"/>
</dbReference>
<name>A0A7S3AS24_9EUKA</name>
<gene>
    <name evidence="3" type="ORF">HERI1096_LOCUS14010</name>
</gene>
<dbReference type="AlphaFoldDB" id="A0A7S3AS24"/>
<dbReference type="PANTHER" id="PTHR13194">
    <property type="entry name" value="COMPLEX I INTERMEDIATE-ASSOCIATED PROTEIN 30"/>
    <property type="match status" value="1"/>
</dbReference>
<feature type="domain" description="NADH:ubiquinone oxidoreductase intermediate-associated protein 30" evidence="2">
    <location>
        <begin position="34"/>
        <end position="184"/>
    </location>
</feature>
<dbReference type="InterPro" id="IPR039131">
    <property type="entry name" value="NDUFAF1"/>
</dbReference>